<proteinExistence type="predicted"/>
<sequence>MPRLSPVNQARWARFRHNRRGYWSLWIFLVVFSLSLCAELIANDKPLLVRYEGQWYFRW</sequence>
<dbReference type="InterPro" id="IPR025966">
    <property type="entry name" value="OppC_N"/>
</dbReference>
<feature type="transmembrane region" description="Helical" evidence="1">
    <location>
        <begin position="21"/>
        <end position="42"/>
    </location>
</feature>
<keyword evidence="1" id="KW-1133">Transmembrane helix</keyword>
<evidence type="ECO:0000313" key="3">
    <source>
        <dbReference type="EMBL" id="VUC77457.1"/>
    </source>
</evidence>
<dbReference type="AlphaFoldDB" id="A0A509BVU4"/>
<feature type="domain" description="Oligopeptide transport permease C-like N-terminal" evidence="2">
    <location>
        <begin position="11"/>
        <end position="44"/>
    </location>
</feature>
<dbReference type="GO" id="GO:0042884">
    <property type="term" value="P:microcin transport"/>
    <property type="evidence" value="ECO:0007669"/>
    <property type="project" value="TreeGrafter"/>
</dbReference>
<reference evidence="3" key="1">
    <citation type="submission" date="2019-06" db="EMBL/GenBank/DDBJ databases">
        <authorList>
            <consortium name="Pathogen Informatics"/>
        </authorList>
    </citation>
    <scope>NUCLEOTIDE SEQUENCE</scope>
    <source>
        <strain evidence="3">NCTC6947</strain>
    </source>
</reference>
<gene>
    <name evidence="3" type="primary">yejE_2</name>
    <name evidence="3" type="ORF">NCTC6947_01742</name>
</gene>
<accession>A0A509BVU4</accession>
<dbReference type="PANTHER" id="PTHR30325">
    <property type="entry name" value="MEMBRANE COMPONENT OF ABC TRANSPORTER"/>
    <property type="match status" value="1"/>
</dbReference>
<dbReference type="PANTHER" id="PTHR30325:SF0">
    <property type="entry name" value="INNER MEMBRANE ABC TRANSPORTER PERMEASE PROTEIN YEJE"/>
    <property type="match status" value="1"/>
</dbReference>
<evidence type="ECO:0000259" key="2">
    <source>
        <dbReference type="Pfam" id="PF12911"/>
    </source>
</evidence>
<evidence type="ECO:0000256" key="1">
    <source>
        <dbReference type="SAM" id="Phobius"/>
    </source>
</evidence>
<keyword evidence="1" id="KW-0472">Membrane</keyword>
<dbReference type="Pfam" id="PF12911">
    <property type="entry name" value="OppC_N"/>
    <property type="match status" value="1"/>
</dbReference>
<dbReference type="EMBL" id="CABFNZ010000003">
    <property type="protein sequence ID" value="VUC77457.1"/>
    <property type="molecule type" value="Genomic_DNA"/>
</dbReference>
<name>A0A509BVU4_9ENTR</name>
<organism evidence="3">
    <name type="scientific">Salmonella sp. NCTC 6947</name>
    <dbReference type="NCBI Taxonomy" id="2583581"/>
    <lineage>
        <taxon>Bacteria</taxon>
        <taxon>Pseudomonadati</taxon>
        <taxon>Pseudomonadota</taxon>
        <taxon>Gammaproteobacteria</taxon>
        <taxon>Enterobacterales</taxon>
        <taxon>Enterobacteriaceae</taxon>
        <taxon>Salmonella</taxon>
    </lineage>
</organism>
<protein>
    <submittedName>
        <fullName evidence="3">Binding-protein-dependent transporter</fullName>
    </submittedName>
</protein>
<keyword evidence="1" id="KW-0812">Transmembrane</keyword>
<dbReference type="GO" id="GO:0005886">
    <property type="term" value="C:plasma membrane"/>
    <property type="evidence" value="ECO:0007669"/>
    <property type="project" value="UniProtKB-SubCell"/>
</dbReference>